<reference evidence="2" key="1">
    <citation type="submission" date="2020-09" db="EMBL/GenBank/DDBJ databases">
        <title>Bosea spartocytisi sp. nov. a root nodule endophyte of Spartocytisus supranubius in the high mountain ecosystem fo the Teide National Park (Canary Islands, Spain).</title>
        <authorList>
            <person name="Pulido-Suarez L."/>
            <person name="Peix A."/>
            <person name="Igual J.M."/>
            <person name="Socas-Perez N."/>
            <person name="Velazquez E."/>
            <person name="Flores-Felix J.D."/>
            <person name="Leon-Barrios M."/>
        </authorList>
    </citation>
    <scope>NUCLEOTIDE SEQUENCE</scope>
    <source>
        <strain evidence="2">SSUT16</strain>
    </source>
</reference>
<protein>
    <submittedName>
        <fullName evidence="2">Uncharacterized protein</fullName>
    </submittedName>
</protein>
<accession>A0A927E515</accession>
<feature type="transmembrane region" description="Helical" evidence="1">
    <location>
        <begin position="20"/>
        <end position="41"/>
    </location>
</feature>
<gene>
    <name evidence="2" type="ORF">IED13_00905</name>
</gene>
<organism evidence="2 3">
    <name type="scientific">Bosea spartocytisi</name>
    <dbReference type="NCBI Taxonomy" id="2773451"/>
    <lineage>
        <taxon>Bacteria</taxon>
        <taxon>Pseudomonadati</taxon>
        <taxon>Pseudomonadota</taxon>
        <taxon>Alphaproteobacteria</taxon>
        <taxon>Hyphomicrobiales</taxon>
        <taxon>Boseaceae</taxon>
        <taxon>Bosea</taxon>
    </lineage>
</organism>
<dbReference type="EMBL" id="JACXWY010000001">
    <property type="protein sequence ID" value="MBD3844237.1"/>
    <property type="molecule type" value="Genomic_DNA"/>
</dbReference>
<keyword evidence="1" id="KW-0812">Transmembrane</keyword>
<evidence type="ECO:0000313" key="3">
    <source>
        <dbReference type="Proteomes" id="UP000619295"/>
    </source>
</evidence>
<evidence type="ECO:0000256" key="1">
    <source>
        <dbReference type="SAM" id="Phobius"/>
    </source>
</evidence>
<keyword evidence="3" id="KW-1185">Reference proteome</keyword>
<proteinExistence type="predicted"/>
<comment type="caution">
    <text evidence="2">The sequence shown here is derived from an EMBL/GenBank/DDBJ whole genome shotgun (WGS) entry which is preliminary data.</text>
</comment>
<name>A0A927E515_9HYPH</name>
<evidence type="ECO:0000313" key="2">
    <source>
        <dbReference type="EMBL" id="MBD3844237.1"/>
    </source>
</evidence>
<dbReference type="AlphaFoldDB" id="A0A927E515"/>
<keyword evidence="1" id="KW-0472">Membrane</keyword>
<keyword evidence="1" id="KW-1133">Transmembrane helix</keyword>
<sequence>MNRLYIPQPTAWPSDPIGTQALKVMCFCLFMLGVYGAVQLLEIMVR</sequence>
<dbReference type="Proteomes" id="UP000619295">
    <property type="component" value="Unassembled WGS sequence"/>
</dbReference>